<dbReference type="PIRSF" id="PIRSF017385">
    <property type="entry name" value="CtaF"/>
    <property type="match status" value="1"/>
</dbReference>
<keyword evidence="5 11" id="KW-0812">Transmembrane</keyword>
<evidence type="ECO:0000256" key="9">
    <source>
        <dbReference type="ARBA" id="ARBA00047816"/>
    </source>
</evidence>
<feature type="transmembrane region" description="Helical" evidence="11">
    <location>
        <begin position="33"/>
        <end position="53"/>
    </location>
</feature>
<keyword evidence="7 11" id="KW-1133">Transmembrane helix</keyword>
<dbReference type="GO" id="GO:0004129">
    <property type="term" value="F:cytochrome-c oxidase activity"/>
    <property type="evidence" value="ECO:0007669"/>
    <property type="project" value="UniProtKB-EC"/>
</dbReference>
<evidence type="ECO:0000256" key="5">
    <source>
        <dbReference type="ARBA" id="ARBA00022692"/>
    </source>
</evidence>
<feature type="transmembrane region" description="Helical" evidence="11">
    <location>
        <begin position="84"/>
        <end position="101"/>
    </location>
</feature>
<evidence type="ECO:0000256" key="10">
    <source>
        <dbReference type="PIRNR" id="PIRNR017385"/>
    </source>
</evidence>
<evidence type="ECO:0000256" key="3">
    <source>
        <dbReference type="ARBA" id="ARBA00006870"/>
    </source>
</evidence>
<dbReference type="InterPro" id="IPR021050">
    <property type="entry name" value="Cyt_c_oxidase_su4_actinobac"/>
</dbReference>
<dbReference type="EMBL" id="JROM01000016">
    <property type="protein sequence ID" value="KHE74957.1"/>
    <property type="molecule type" value="Genomic_DNA"/>
</dbReference>
<evidence type="ECO:0000256" key="1">
    <source>
        <dbReference type="ARBA" id="ARBA00002536"/>
    </source>
</evidence>
<dbReference type="STRING" id="223184.AS25_03965"/>
<dbReference type="EC" id="7.1.1.9" evidence="10"/>
<protein>
    <recommendedName>
        <fullName evidence="10">Cytochrome c oxidase polypeptide 4</fullName>
        <ecNumber evidence="10">7.1.1.9</ecNumber>
    </recommendedName>
    <alternativeName>
        <fullName evidence="10">Cytochrome aa3 subunit 4</fullName>
    </alternativeName>
    <alternativeName>
        <fullName evidence="10">Cytochrome c oxidase polypeptide IV</fullName>
    </alternativeName>
</protein>
<reference evidence="12 13" key="1">
    <citation type="submission" date="2014-09" db="EMBL/GenBank/DDBJ databases">
        <title>High-quality draft genome sequence of Kocuria marina SO9-6, an actinobacterium isolated from a copper mine.</title>
        <authorList>
            <person name="Castro D.B."/>
            <person name="Pereira L.B."/>
            <person name="Silva M.V."/>
            <person name="Silva B.P."/>
            <person name="Zanardi B.R."/>
            <person name="Carlos C."/>
            <person name="Belgini D.R."/>
            <person name="Limache E.G."/>
            <person name="Lacerda G.V."/>
            <person name="Nery M.B."/>
            <person name="Gomes M.B."/>
            <person name="Souza S."/>
            <person name="Silva T.M."/>
            <person name="Rodrigues V.D."/>
            <person name="Paulino L.C."/>
            <person name="Vicentini R."/>
            <person name="Ferraz L.F."/>
            <person name="Ottoboni L.M."/>
        </authorList>
    </citation>
    <scope>NUCLEOTIDE SEQUENCE [LARGE SCALE GENOMIC DNA]</scope>
    <source>
        <strain evidence="12 13">SO9-6</strain>
    </source>
</reference>
<keyword evidence="4 10" id="KW-1003">Cell membrane</keyword>
<comment type="subunit">
    <text evidence="10">Associates with subunits I, II and III to form cytochrome c oxidase.</text>
</comment>
<dbReference type="GO" id="GO:0022900">
    <property type="term" value="P:electron transport chain"/>
    <property type="evidence" value="ECO:0007669"/>
    <property type="project" value="InterPro"/>
</dbReference>
<dbReference type="RefSeq" id="WP_035961964.1">
    <property type="nucleotide sequence ID" value="NZ_JAQDQD010000007.1"/>
</dbReference>
<organism evidence="12 13">
    <name type="scientific">Kocuria marina</name>
    <dbReference type="NCBI Taxonomy" id="223184"/>
    <lineage>
        <taxon>Bacteria</taxon>
        <taxon>Bacillati</taxon>
        <taxon>Actinomycetota</taxon>
        <taxon>Actinomycetes</taxon>
        <taxon>Micrococcales</taxon>
        <taxon>Micrococcaceae</taxon>
        <taxon>Kocuria</taxon>
    </lineage>
</organism>
<evidence type="ECO:0000256" key="7">
    <source>
        <dbReference type="ARBA" id="ARBA00022989"/>
    </source>
</evidence>
<dbReference type="GO" id="GO:0005886">
    <property type="term" value="C:plasma membrane"/>
    <property type="evidence" value="ECO:0007669"/>
    <property type="project" value="UniProtKB-SubCell"/>
</dbReference>
<sequence>MSATIKTFLLLGVFCTVVGLVYGFITEFQELAGFPALLAVAAMSFMLVVYLWLVQRSTGGTLPEDREDGEIVEMSGDYGAFSPWSWWPLLLGIGSALFVTALAVGWWIIGLAVPVAALGLLGLVFEHSRGEHAH</sequence>
<proteinExistence type="inferred from homology"/>
<comment type="subcellular location">
    <subcellularLocation>
        <location evidence="2">Cell membrane</location>
        <topology evidence="2">Multi-pass membrane protein</topology>
    </subcellularLocation>
</comment>
<feature type="transmembrane region" description="Helical" evidence="11">
    <location>
        <begin position="107"/>
        <end position="125"/>
    </location>
</feature>
<evidence type="ECO:0000256" key="11">
    <source>
        <dbReference type="SAM" id="Phobius"/>
    </source>
</evidence>
<comment type="catalytic activity">
    <reaction evidence="9 10">
        <text>4 Fe(II)-[cytochrome c] + O2 + 8 H(+)(in) = 4 Fe(III)-[cytochrome c] + 2 H2O + 4 H(+)(out)</text>
        <dbReference type="Rhea" id="RHEA:11436"/>
        <dbReference type="Rhea" id="RHEA-COMP:10350"/>
        <dbReference type="Rhea" id="RHEA-COMP:14399"/>
        <dbReference type="ChEBI" id="CHEBI:15377"/>
        <dbReference type="ChEBI" id="CHEBI:15378"/>
        <dbReference type="ChEBI" id="CHEBI:15379"/>
        <dbReference type="ChEBI" id="CHEBI:29033"/>
        <dbReference type="ChEBI" id="CHEBI:29034"/>
        <dbReference type="EC" id="7.1.1.9"/>
    </reaction>
</comment>
<dbReference type="Proteomes" id="UP000030664">
    <property type="component" value="Unassembled WGS sequence"/>
</dbReference>
<keyword evidence="6 10" id="KW-1278">Translocase</keyword>
<evidence type="ECO:0000256" key="8">
    <source>
        <dbReference type="ARBA" id="ARBA00023136"/>
    </source>
</evidence>
<evidence type="ECO:0000256" key="2">
    <source>
        <dbReference type="ARBA" id="ARBA00004651"/>
    </source>
</evidence>
<comment type="function">
    <text evidence="1 10">Part of cytochrome c oxidase, its function is unknown.</text>
</comment>
<evidence type="ECO:0000313" key="13">
    <source>
        <dbReference type="Proteomes" id="UP000030664"/>
    </source>
</evidence>
<dbReference type="Pfam" id="PF12270">
    <property type="entry name" value="Cyt_c_ox_IV"/>
    <property type="match status" value="1"/>
</dbReference>
<comment type="similarity">
    <text evidence="3 10">Belongs to the cytochrome c oxidase bacterial subunit CtaF family.</text>
</comment>
<evidence type="ECO:0000313" key="12">
    <source>
        <dbReference type="EMBL" id="KHE74957.1"/>
    </source>
</evidence>
<dbReference type="AlphaFoldDB" id="A0A0B0DFQ4"/>
<name>A0A0B0DFQ4_9MICC</name>
<dbReference type="eggNOG" id="ENOG5032TTI">
    <property type="taxonomic scope" value="Bacteria"/>
</dbReference>
<gene>
    <name evidence="12" type="ORF">AS25_03965</name>
</gene>
<comment type="caution">
    <text evidence="12">The sequence shown here is derived from an EMBL/GenBank/DDBJ whole genome shotgun (WGS) entry which is preliminary data.</text>
</comment>
<evidence type="ECO:0000256" key="4">
    <source>
        <dbReference type="ARBA" id="ARBA00022475"/>
    </source>
</evidence>
<evidence type="ECO:0000256" key="6">
    <source>
        <dbReference type="ARBA" id="ARBA00022967"/>
    </source>
</evidence>
<keyword evidence="8 10" id="KW-0472">Membrane</keyword>
<accession>A0A0B0DFQ4</accession>